<keyword evidence="8" id="KW-1185">Reference proteome</keyword>
<protein>
    <submittedName>
        <fullName evidence="7">LysE family translocator</fullName>
    </submittedName>
</protein>
<dbReference type="GO" id="GO:0005886">
    <property type="term" value="C:plasma membrane"/>
    <property type="evidence" value="ECO:0007669"/>
    <property type="project" value="UniProtKB-SubCell"/>
</dbReference>
<feature type="transmembrane region" description="Helical" evidence="6">
    <location>
        <begin position="12"/>
        <end position="32"/>
    </location>
</feature>
<feature type="transmembrane region" description="Helical" evidence="6">
    <location>
        <begin position="149"/>
        <end position="175"/>
    </location>
</feature>
<name>A0A858R8S6_9PROT</name>
<feature type="transmembrane region" description="Helical" evidence="6">
    <location>
        <begin position="78"/>
        <end position="95"/>
    </location>
</feature>
<evidence type="ECO:0000256" key="4">
    <source>
        <dbReference type="ARBA" id="ARBA00022989"/>
    </source>
</evidence>
<feature type="transmembrane region" description="Helical" evidence="6">
    <location>
        <begin position="116"/>
        <end position="137"/>
    </location>
</feature>
<evidence type="ECO:0000256" key="5">
    <source>
        <dbReference type="ARBA" id="ARBA00023136"/>
    </source>
</evidence>
<proteinExistence type="predicted"/>
<gene>
    <name evidence="7" type="ORF">HHL28_11230</name>
</gene>
<dbReference type="KEGG" id="acru:HHL28_11230"/>
<dbReference type="EMBL" id="CP051775">
    <property type="protein sequence ID" value="QJE73582.1"/>
    <property type="molecule type" value="Genomic_DNA"/>
</dbReference>
<dbReference type="InterPro" id="IPR001123">
    <property type="entry name" value="LeuE-type"/>
</dbReference>
<dbReference type="Proteomes" id="UP000501891">
    <property type="component" value="Chromosome"/>
</dbReference>
<evidence type="ECO:0000256" key="2">
    <source>
        <dbReference type="ARBA" id="ARBA00022475"/>
    </source>
</evidence>
<evidence type="ECO:0000313" key="8">
    <source>
        <dbReference type="Proteomes" id="UP000501891"/>
    </source>
</evidence>
<dbReference type="GO" id="GO:0015171">
    <property type="term" value="F:amino acid transmembrane transporter activity"/>
    <property type="evidence" value="ECO:0007669"/>
    <property type="project" value="TreeGrafter"/>
</dbReference>
<keyword evidence="2" id="KW-1003">Cell membrane</keyword>
<keyword evidence="4 6" id="KW-1133">Transmembrane helix</keyword>
<keyword evidence="5 6" id="KW-0472">Membrane</keyword>
<comment type="subcellular location">
    <subcellularLocation>
        <location evidence="1">Cell membrane</location>
        <topology evidence="1">Multi-pass membrane protein</topology>
    </subcellularLocation>
</comment>
<evidence type="ECO:0000256" key="3">
    <source>
        <dbReference type="ARBA" id="ARBA00022692"/>
    </source>
</evidence>
<organism evidence="7 8">
    <name type="scientific">Aerophototrophica crusticola</name>
    <dbReference type="NCBI Taxonomy" id="1709002"/>
    <lineage>
        <taxon>Bacteria</taxon>
        <taxon>Pseudomonadati</taxon>
        <taxon>Pseudomonadota</taxon>
        <taxon>Alphaproteobacteria</taxon>
        <taxon>Rhodospirillales</taxon>
        <taxon>Rhodospirillaceae</taxon>
        <taxon>Aerophototrophica</taxon>
    </lineage>
</organism>
<dbReference type="PANTHER" id="PTHR30086:SF20">
    <property type="entry name" value="ARGININE EXPORTER PROTEIN ARGO-RELATED"/>
    <property type="match status" value="1"/>
</dbReference>
<feature type="transmembrane region" description="Helical" evidence="6">
    <location>
        <begin position="44"/>
        <end position="72"/>
    </location>
</feature>
<dbReference type="PIRSF" id="PIRSF006324">
    <property type="entry name" value="LeuE"/>
    <property type="match status" value="1"/>
</dbReference>
<keyword evidence="3 6" id="KW-0812">Transmembrane</keyword>
<sequence>MSDLVPLPVLAGFAALCLGMVLTPGPNMAYLVSRSACQGRAAGLVSLAGVGVGFCVFLLLTVGGLTAMLATYPVAFEMIRWAGAAYLGWLAWNALRPGGQSPFQVRDLAPDSPRRLFTMGLLTNLLNPKAALLYLSLLPQFIDPGRGSVLAQGLLLGAVQMTISLSVNACYVLVAGEVARFLTGRPFWAKVQRMVMGSVLAGLAVHMAVSR</sequence>
<evidence type="ECO:0000256" key="1">
    <source>
        <dbReference type="ARBA" id="ARBA00004651"/>
    </source>
</evidence>
<evidence type="ECO:0000256" key="6">
    <source>
        <dbReference type="SAM" id="Phobius"/>
    </source>
</evidence>
<reference evidence="7" key="1">
    <citation type="submission" date="2020-04" db="EMBL/GenBank/DDBJ databases">
        <title>A desert anoxygenic phototrophic bacterium fixes CO2 using RubisCO under aerobic conditions.</title>
        <authorList>
            <person name="Tang K."/>
        </authorList>
    </citation>
    <scope>NUCLEOTIDE SEQUENCE [LARGE SCALE GENOMIC DNA]</scope>
    <source>
        <strain evidence="7">MIMtkB3</strain>
    </source>
</reference>
<dbReference type="Pfam" id="PF01810">
    <property type="entry name" value="LysE"/>
    <property type="match status" value="1"/>
</dbReference>
<dbReference type="PANTHER" id="PTHR30086">
    <property type="entry name" value="ARGININE EXPORTER PROTEIN ARGO"/>
    <property type="match status" value="1"/>
</dbReference>
<dbReference type="AlphaFoldDB" id="A0A858R8S6"/>
<accession>A0A858R8S6</accession>
<evidence type="ECO:0000313" key="7">
    <source>
        <dbReference type="EMBL" id="QJE73582.1"/>
    </source>
</evidence>